<dbReference type="Pfam" id="PF00587">
    <property type="entry name" value="tRNA-synt_2b"/>
    <property type="match status" value="1"/>
</dbReference>
<dbReference type="GeneID" id="25477751"/>
<keyword evidence="11" id="KW-0732">Signal</keyword>
<evidence type="ECO:0000256" key="1">
    <source>
        <dbReference type="ARBA" id="ARBA00008226"/>
    </source>
</evidence>
<evidence type="ECO:0000256" key="6">
    <source>
        <dbReference type="ARBA" id="ARBA00022917"/>
    </source>
</evidence>
<evidence type="ECO:0000256" key="5">
    <source>
        <dbReference type="ARBA" id="ARBA00022840"/>
    </source>
</evidence>
<name>U6N5A5_9EIME</name>
<dbReference type="GO" id="GO:0006435">
    <property type="term" value="P:threonyl-tRNA aminoacylation"/>
    <property type="evidence" value="ECO:0007669"/>
    <property type="project" value="InterPro"/>
</dbReference>
<feature type="domain" description="Aminoacyl-transfer RNA synthetases class-II family profile" evidence="12">
    <location>
        <begin position="145"/>
        <end position="438"/>
    </location>
</feature>
<accession>U6N5A5</accession>
<dbReference type="InterPro" id="IPR045864">
    <property type="entry name" value="aa-tRNA-synth_II/BPL/LPL"/>
</dbReference>
<dbReference type="PANTHER" id="PTHR11451">
    <property type="entry name" value="THREONINE-TRNA LIGASE"/>
    <property type="match status" value="1"/>
</dbReference>
<protein>
    <recommendedName>
        <fullName evidence="2">threonine--tRNA ligase</fullName>
        <ecNumber evidence="2">6.1.1.3</ecNumber>
    </recommendedName>
    <alternativeName>
        <fullName evidence="8">Threonyl-tRNA synthetase</fullName>
    </alternativeName>
</protein>
<dbReference type="GO" id="GO:0005737">
    <property type="term" value="C:cytoplasm"/>
    <property type="evidence" value="ECO:0007669"/>
    <property type="project" value="InterPro"/>
</dbReference>
<evidence type="ECO:0000313" key="14">
    <source>
        <dbReference type="Proteomes" id="UP000030754"/>
    </source>
</evidence>
<sequence>MAKAAAPPWWLFVLFCCCVYSRAHAYKVPTIHSNSPELPLNVGRHAWIPRQKTQQHSSPGFQVPSFSLHHSTVHRSHTGQALTFTSAEEPASETNENERQPQGRRDHRTLGTMMDLFCFPKPKLASMGGVGPALLPRGQCCMLQLQQALRKLQEQQGFEEVRTGSLAQAYLWRRSGHMEHFADSMFEIADPKAAQKTDTSGEAVESEEQQEKPEQHGLLTDTSGDDGTSYLLKPMSCPLHLSLFFERSVRSGSDAPLRISEFGHVYRREVPSALSGLMRLREFTQPKAHHPETLRAPITSLAQSGVSGGLGLFARFVVRLRLVFESHRPNSSQGSEQEWAHAEGLLRTALEELNIPYKVAAGEGAFYGPKIDIHVPNVERRLWQIGTLQVDMFSPKAFALEPVPSTEDRLCLLHRAMCGSLERFLCLVLENSDGHLKPWLAPTQVAILSVGEGQASNADALGRRLRRSNVRVSIDTRPIHISRKLKLYLKYRVPEIWLMGTTDQERNTVTVRRSRGEQQVVPVERALAAARRRAKLPF</sequence>
<evidence type="ECO:0000259" key="12">
    <source>
        <dbReference type="PROSITE" id="PS50862"/>
    </source>
</evidence>
<evidence type="ECO:0000256" key="9">
    <source>
        <dbReference type="ARBA" id="ARBA00049515"/>
    </source>
</evidence>
<dbReference type="Pfam" id="PF03129">
    <property type="entry name" value="HGTP_anticodon"/>
    <property type="match status" value="1"/>
</dbReference>
<dbReference type="EMBL" id="HG725830">
    <property type="protein sequence ID" value="CDJ69905.1"/>
    <property type="molecule type" value="Genomic_DNA"/>
</dbReference>
<dbReference type="PANTHER" id="PTHR11451:SF44">
    <property type="entry name" value="THREONINE--TRNA LIGASE, CHLOROPLASTIC_MITOCHONDRIAL 2"/>
    <property type="match status" value="1"/>
</dbReference>
<feature type="chain" id="PRO_5004674315" description="threonine--tRNA ligase" evidence="11">
    <location>
        <begin position="26"/>
        <end position="538"/>
    </location>
</feature>
<dbReference type="PRINTS" id="PR01047">
    <property type="entry name" value="TRNASYNTHTHR"/>
</dbReference>
<comment type="similarity">
    <text evidence="1">Belongs to the class-II aminoacyl-tRNA synthetase family.</text>
</comment>
<feature type="region of interest" description="Disordered" evidence="10">
    <location>
        <begin position="193"/>
        <end position="225"/>
    </location>
</feature>
<dbReference type="InterPro" id="IPR006195">
    <property type="entry name" value="aa-tRNA-synth_II"/>
</dbReference>
<evidence type="ECO:0000256" key="7">
    <source>
        <dbReference type="ARBA" id="ARBA00023146"/>
    </source>
</evidence>
<keyword evidence="6" id="KW-0648">Protein biosynthesis</keyword>
<organism evidence="13 14">
    <name type="scientific">Eimeria necatrix</name>
    <dbReference type="NCBI Taxonomy" id="51315"/>
    <lineage>
        <taxon>Eukaryota</taxon>
        <taxon>Sar</taxon>
        <taxon>Alveolata</taxon>
        <taxon>Apicomplexa</taxon>
        <taxon>Conoidasida</taxon>
        <taxon>Coccidia</taxon>
        <taxon>Eucoccidiorida</taxon>
        <taxon>Eimeriorina</taxon>
        <taxon>Eimeriidae</taxon>
        <taxon>Eimeria</taxon>
    </lineage>
</organism>
<evidence type="ECO:0000256" key="3">
    <source>
        <dbReference type="ARBA" id="ARBA00022598"/>
    </source>
</evidence>
<evidence type="ECO:0000256" key="8">
    <source>
        <dbReference type="ARBA" id="ARBA00031900"/>
    </source>
</evidence>
<dbReference type="GO" id="GO:0004829">
    <property type="term" value="F:threonine-tRNA ligase activity"/>
    <property type="evidence" value="ECO:0007669"/>
    <property type="project" value="UniProtKB-EC"/>
</dbReference>
<keyword evidence="7 13" id="KW-0030">Aminoacyl-tRNA synthetase</keyword>
<dbReference type="Gene3D" id="3.30.930.10">
    <property type="entry name" value="Bira Bifunctional Protein, Domain 2"/>
    <property type="match status" value="1"/>
</dbReference>
<dbReference type="RefSeq" id="XP_013438371.1">
    <property type="nucleotide sequence ID" value="XM_013582917.1"/>
</dbReference>
<dbReference type="InterPro" id="IPR002320">
    <property type="entry name" value="Thr-tRNA-ligase_IIa"/>
</dbReference>
<comment type="catalytic activity">
    <reaction evidence="9">
        <text>tRNA(Thr) + L-threonine + ATP = L-threonyl-tRNA(Thr) + AMP + diphosphate + H(+)</text>
        <dbReference type="Rhea" id="RHEA:24624"/>
        <dbReference type="Rhea" id="RHEA-COMP:9670"/>
        <dbReference type="Rhea" id="RHEA-COMP:9704"/>
        <dbReference type="ChEBI" id="CHEBI:15378"/>
        <dbReference type="ChEBI" id="CHEBI:30616"/>
        <dbReference type="ChEBI" id="CHEBI:33019"/>
        <dbReference type="ChEBI" id="CHEBI:57926"/>
        <dbReference type="ChEBI" id="CHEBI:78442"/>
        <dbReference type="ChEBI" id="CHEBI:78534"/>
        <dbReference type="ChEBI" id="CHEBI:456215"/>
        <dbReference type="EC" id="6.1.1.3"/>
    </reaction>
</comment>
<dbReference type="InterPro" id="IPR004154">
    <property type="entry name" value="Anticodon-bd"/>
</dbReference>
<keyword evidence="3" id="KW-0436">Ligase</keyword>
<evidence type="ECO:0000256" key="10">
    <source>
        <dbReference type="SAM" id="MobiDB-lite"/>
    </source>
</evidence>
<evidence type="ECO:0000256" key="11">
    <source>
        <dbReference type="SAM" id="SignalP"/>
    </source>
</evidence>
<keyword evidence="4" id="KW-0547">Nucleotide-binding</keyword>
<dbReference type="InterPro" id="IPR002314">
    <property type="entry name" value="aa-tRNA-synt_IIb"/>
</dbReference>
<dbReference type="Proteomes" id="UP000030754">
    <property type="component" value="Unassembled WGS sequence"/>
</dbReference>
<gene>
    <name evidence="13" type="ORF">ENH_00076210</name>
</gene>
<dbReference type="VEuPathDB" id="ToxoDB:ENH_00076210"/>
<keyword evidence="14" id="KW-1185">Reference proteome</keyword>
<keyword evidence="5" id="KW-0067">ATP-binding</keyword>
<dbReference type="EC" id="6.1.1.3" evidence="2"/>
<proteinExistence type="inferred from homology"/>
<dbReference type="GO" id="GO:0005524">
    <property type="term" value="F:ATP binding"/>
    <property type="evidence" value="ECO:0007669"/>
    <property type="project" value="UniProtKB-KW"/>
</dbReference>
<dbReference type="InterPro" id="IPR036621">
    <property type="entry name" value="Anticodon-bd_dom_sf"/>
</dbReference>
<dbReference type="SUPFAM" id="SSF52954">
    <property type="entry name" value="Class II aaRS ABD-related"/>
    <property type="match status" value="1"/>
</dbReference>
<reference evidence="13" key="2">
    <citation type="submission" date="2013-10" db="EMBL/GenBank/DDBJ databases">
        <authorList>
            <person name="Aslett M."/>
        </authorList>
    </citation>
    <scope>NUCLEOTIDE SEQUENCE [LARGE SCALE GENOMIC DNA]</scope>
    <source>
        <strain evidence="13">Houghton</strain>
    </source>
</reference>
<feature type="region of interest" description="Disordered" evidence="10">
    <location>
        <begin position="84"/>
        <end position="105"/>
    </location>
</feature>
<reference evidence="13" key="1">
    <citation type="submission" date="2013-10" db="EMBL/GenBank/DDBJ databases">
        <title>Genomic analysis of the causative agents of coccidiosis in chickens.</title>
        <authorList>
            <person name="Reid A.J."/>
            <person name="Blake D."/>
            <person name="Billington K."/>
            <person name="Browne H."/>
            <person name="Dunn M."/>
            <person name="Hung S."/>
            <person name="Kawahara F."/>
            <person name="Miranda-Saavedra D."/>
            <person name="Mourier T."/>
            <person name="Nagra H."/>
            <person name="Otto T.D."/>
            <person name="Rawlings N."/>
            <person name="Sanchez A."/>
            <person name="Sanders M."/>
            <person name="Subramaniam C."/>
            <person name="Tay Y."/>
            <person name="Dear P."/>
            <person name="Doerig C."/>
            <person name="Gruber A."/>
            <person name="Parkinson J."/>
            <person name="Shirley M."/>
            <person name="Wan K.L."/>
            <person name="Berriman M."/>
            <person name="Tomley F."/>
            <person name="Pain A."/>
        </authorList>
    </citation>
    <scope>NUCLEOTIDE SEQUENCE [LARGE SCALE GENOMIC DNA]</scope>
    <source>
        <strain evidence="13">Houghton</strain>
    </source>
</reference>
<evidence type="ECO:0000256" key="4">
    <source>
        <dbReference type="ARBA" id="ARBA00022741"/>
    </source>
</evidence>
<dbReference type="OrthoDB" id="5423599at2759"/>
<dbReference type="PROSITE" id="PS50862">
    <property type="entry name" value="AA_TRNA_LIGASE_II"/>
    <property type="match status" value="1"/>
</dbReference>
<dbReference type="SUPFAM" id="SSF55681">
    <property type="entry name" value="Class II aaRS and biotin synthetases"/>
    <property type="match status" value="1"/>
</dbReference>
<dbReference type="AlphaFoldDB" id="U6N5A5"/>
<evidence type="ECO:0000256" key="2">
    <source>
        <dbReference type="ARBA" id="ARBA00013163"/>
    </source>
</evidence>
<feature type="signal peptide" evidence="11">
    <location>
        <begin position="1"/>
        <end position="25"/>
    </location>
</feature>
<dbReference type="Gene3D" id="3.40.50.800">
    <property type="entry name" value="Anticodon-binding domain"/>
    <property type="match status" value="1"/>
</dbReference>
<evidence type="ECO:0000313" key="13">
    <source>
        <dbReference type="EMBL" id="CDJ69905.1"/>
    </source>
</evidence>